<evidence type="ECO:0000313" key="15">
    <source>
        <dbReference type="Proteomes" id="UP000198847"/>
    </source>
</evidence>
<keyword evidence="5 12" id="KW-0812">Transmembrane</keyword>
<evidence type="ECO:0000256" key="7">
    <source>
        <dbReference type="ARBA" id="ARBA00022801"/>
    </source>
</evidence>
<name>A0A1H8QVF5_9FIRM</name>
<dbReference type="RefSeq" id="WP_091744047.1">
    <property type="nucleotide sequence ID" value="NZ_FODY01000003.1"/>
</dbReference>
<evidence type="ECO:0000256" key="9">
    <source>
        <dbReference type="ARBA" id="ARBA00022989"/>
    </source>
</evidence>
<comment type="subcellular location">
    <subcellularLocation>
        <location evidence="1 12">Cell membrane</location>
        <topology evidence="1 12">Multi-pass membrane protein</topology>
    </subcellularLocation>
</comment>
<feature type="binding site" evidence="12">
    <location>
        <position position="130"/>
    </location>
    <ligand>
        <name>Zn(2+)</name>
        <dbReference type="ChEBI" id="CHEBI:29105"/>
        <note>catalytic</note>
    </ligand>
</feature>
<evidence type="ECO:0000256" key="4">
    <source>
        <dbReference type="ARBA" id="ARBA00022670"/>
    </source>
</evidence>
<proteinExistence type="inferred from homology"/>
<keyword evidence="9 12" id="KW-1133">Transmembrane helix</keyword>
<keyword evidence="8 12" id="KW-0862">Zinc</keyword>
<dbReference type="STRING" id="112903.SAMN04490178_10369"/>
<evidence type="ECO:0000256" key="10">
    <source>
        <dbReference type="ARBA" id="ARBA00023049"/>
    </source>
</evidence>
<feature type="domain" description="Peptidase M48" evidence="13">
    <location>
        <begin position="64"/>
        <end position="284"/>
    </location>
</feature>
<evidence type="ECO:0000256" key="5">
    <source>
        <dbReference type="ARBA" id="ARBA00022692"/>
    </source>
</evidence>
<dbReference type="GO" id="GO:0005886">
    <property type="term" value="C:plasma membrane"/>
    <property type="evidence" value="ECO:0007669"/>
    <property type="project" value="UniProtKB-SubCell"/>
</dbReference>
<dbReference type="PANTHER" id="PTHR43221">
    <property type="entry name" value="PROTEASE HTPX"/>
    <property type="match status" value="1"/>
</dbReference>
<feature type="binding site" evidence="12">
    <location>
        <position position="134"/>
    </location>
    <ligand>
        <name>Zn(2+)</name>
        <dbReference type="ChEBI" id="CHEBI:29105"/>
        <note>catalytic</note>
    </ligand>
</feature>
<dbReference type="EMBL" id="FODY01000003">
    <property type="protein sequence ID" value="SEO58037.1"/>
    <property type="molecule type" value="Genomic_DNA"/>
</dbReference>
<dbReference type="GO" id="GO:0008270">
    <property type="term" value="F:zinc ion binding"/>
    <property type="evidence" value="ECO:0007669"/>
    <property type="project" value="UniProtKB-UniRule"/>
</dbReference>
<organism evidence="14 15">
    <name type="scientific">Propionispora vibrioides</name>
    <dbReference type="NCBI Taxonomy" id="112903"/>
    <lineage>
        <taxon>Bacteria</taxon>
        <taxon>Bacillati</taxon>
        <taxon>Bacillota</taxon>
        <taxon>Negativicutes</taxon>
        <taxon>Selenomonadales</taxon>
        <taxon>Sporomusaceae</taxon>
        <taxon>Propionispora</taxon>
    </lineage>
</organism>
<evidence type="ECO:0000256" key="11">
    <source>
        <dbReference type="ARBA" id="ARBA00023136"/>
    </source>
</evidence>
<comment type="cofactor">
    <cofactor evidence="12">
        <name>Zn(2+)</name>
        <dbReference type="ChEBI" id="CHEBI:29105"/>
    </cofactor>
    <text evidence="12">Binds 1 zinc ion per subunit.</text>
</comment>
<evidence type="ECO:0000256" key="8">
    <source>
        <dbReference type="ARBA" id="ARBA00022833"/>
    </source>
</evidence>
<dbReference type="OrthoDB" id="15218at2"/>
<evidence type="ECO:0000256" key="6">
    <source>
        <dbReference type="ARBA" id="ARBA00022723"/>
    </source>
</evidence>
<reference evidence="14 15" key="1">
    <citation type="submission" date="2016-10" db="EMBL/GenBank/DDBJ databases">
        <authorList>
            <person name="de Groot N.N."/>
        </authorList>
    </citation>
    <scope>NUCLEOTIDE SEQUENCE [LARGE SCALE GENOMIC DNA]</scope>
    <source>
        <strain evidence="14 15">DSM 13305</strain>
    </source>
</reference>
<comment type="similarity">
    <text evidence="2 12">Belongs to the peptidase M48B family.</text>
</comment>
<evidence type="ECO:0000256" key="2">
    <source>
        <dbReference type="ARBA" id="ARBA00009779"/>
    </source>
</evidence>
<protein>
    <recommendedName>
        <fullName evidence="12">Protease HtpX homolog</fullName>
        <ecNumber evidence="12">3.4.24.-</ecNumber>
    </recommendedName>
</protein>
<evidence type="ECO:0000256" key="12">
    <source>
        <dbReference type="HAMAP-Rule" id="MF_00188"/>
    </source>
</evidence>
<dbReference type="InterPro" id="IPR001915">
    <property type="entry name" value="Peptidase_M48"/>
</dbReference>
<feature type="transmembrane region" description="Helical" evidence="12">
    <location>
        <begin position="141"/>
        <end position="164"/>
    </location>
</feature>
<evidence type="ECO:0000259" key="13">
    <source>
        <dbReference type="Pfam" id="PF01435"/>
    </source>
</evidence>
<accession>A0A1H8QVF5</accession>
<keyword evidence="10 12" id="KW-0482">Metalloprotease</keyword>
<feature type="active site" evidence="12">
    <location>
        <position position="131"/>
    </location>
</feature>
<keyword evidence="14" id="KW-0346">Stress response</keyword>
<dbReference type="AlphaFoldDB" id="A0A1H8QVF5"/>
<evidence type="ECO:0000256" key="3">
    <source>
        <dbReference type="ARBA" id="ARBA00022475"/>
    </source>
</evidence>
<dbReference type="InterPro" id="IPR022919">
    <property type="entry name" value="Pept_M48_protease_HtpX"/>
</dbReference>
<keyword evidence="15" id="KW-1185">Reference proteome</keyword>
<dbReference type="GO" id="GO:0006508">
    <property type="term" value="P:proteolysis"/>
    <property type="evidence" value="ECO:0007669"/>
    <property type="project" value="UniProtKB-KW"/>
</dbReference>
<dbReference type="InterPro" id="IPR050083">
    <property type="entry name" value="HtpX_protease"/>
</dbReference>
<dbReference type="PANTHER" id="PTHR43221:SF1">
    <property type="entry name" value="PROTEASE HTPX"/>
    <property type="match status" value="1"/>
</dbReference>
<sequence length="288" mass="30670">MNNVRTTVLLAGLTGLLLAIGSLCGGSEGMTVMFVISMVINFVTYWFGDRIVLGMYGAQEVTAKESPDLIRIVAALAQKAKLPMPKVYIIQTDAPNAFATGRNPHQAAVAVTTGMLKVVDPVELEGVIAHELAHIRNRDTLVSSIVASLAGMITAIAHIAQWAVFWGAGRNGEEGSLLGRAMEGLILIILTPLAATLLQLGVSRSREYLADETGASIAGNPLALARALEKLEYHAASKLMPEATPSTSHMFIVSPFSSGSRGLLANLFSTHPSTKDRIARLQELAERI</sequence>
<feature type="transmembrane region" description="Helical" evidence="12">
    <location>
        <begin position="31"/>
        <end position="48"/>
    </location>
</feature>
<evidence type="ECO:0000313" key="14">
    <source>
        <dbReference type="EMBL" id="SEO58037.1"/>
    </source>
</evidence>
<keyword evidence="4 12" id="KW-0645">Protease</keyword>
<feature type="binding site" evidence="12">
    <location>
        <position position="207"/>
    </location>
    <ligand>
        <name>Zn(2+)</name>
        <dbReference type="ChEBI" id="CHEBI:29105"/>
        <note>catalytic</note>
    </ligand>
</feature>
<keyword evidence="6 12" id="KW-0479">Metal-binding</keyword>
<dbReference type="CDD" id="cd07336">
    <property type="entry name" value="M48B_HtpX_like"/>
    <property type="match status" value="1"/>
</dbReference>
<dbReference type="HAMAP" id="MF_00188">
    <property type="entry name" value="Pept_M48_protease_HtpX"/>
    <property type="match status" value="1"/>
</dbReference>
<dbReference type="EC" id="3.4.24.-" evidence="12"/>
<dbReference type="Proteomes" id="UP000198847">
    <property type="component" value="Unassembled WGS sequence"/>
</dbReference>
<keyword evidence="7 12" id="KW-0378">Hydrolase</keyword>
<dbReference type="GO" id="GO:0004222">
    <property type="term" value="F:metalloendopeptidase activity"/>
    <property type="evidence" value="ECO:0007669"/>
    <property type="project" value="UniProtKB-UniRule"/>
</dbReference>
<feature type="transmembrane region" description="Helical" evidence="12">
    <location>
        <begin position="184"/>
        <end position="202"/>
    </location>
</feature>
<keyword evidence="3 12" id="KW-1003">Cell membrane</keyword>
<evidence type="ECO:0000256" key="1">
    <source>
        <dbReference type="ARBA" id="ARBA00004651"/>
    </source>
</evidence>
<dbReference type="Gene3D" id="3.30.2010.10">
    <property type="entry name" value="Metalloproteases ('zincins'), catalytic domain"/>
    <property type="match status" value="1"/>
</dbReference>
<dbReference type="Pfam" id="PF01435">
    <property type="entry name" value="Peptidase_M48"/>
    <property type="match status" value="1"/>
</dbReference>
<keyword evidence="11 12" id="KW-0472">Membrane</keyword>
<gene>
    <name evidence="12" type="primary">htpX</name>
    <name evidence="14" type="ORF">SAMN04490178_10369</name>
</gene>